<keyword evidence="3" id="KW-1185">Reference proteome</keyword>
<dbReference type="EMBL" id="CP074133">
    <property type="protein sequence ID" value="QUX26287.1"/>
    <property type="molecule type" value="Genomic_DNA"/>
</dbReference>
<accession>A0ABX8BYS6</accession>
<evidence type="ECO:0000259" key="1">
    <source>
        <dbReference type="Pfam" id="PF07811"/>
    </source>
</evidence>
<proteinExistence type="predicted"/>
<evidence type="ECO:0000313" key="2">
    <source>
        <dbReference type="EMBL" id="QUX26287.1"/>
    </source>
</evidence>
<reference evidence="2 3" key="1">
    <citation type="submission" date="2021-05" db="EMBL/GenBank/DDBJ databases">
        <title>Direct Submission.</title>
        <authorList>
            <person name="Li K."/>
            <person name="Gao J."/>
        </authorList>
    </citation>
    <scope>NUCLEOTIDE SEQUENCE [LARGE SCALE GENOMIC DNA]</scope>
    <source>
        <strain evidence="2 3">Mg02</strain>
    </source>
</reference>
<protein>
    <submittedName>
        <fullName evidence="2">Pilus assembly protein</fullName>
    </submittedName>
</protein>
<dbReference type="Pfam" id="PF07811">
    <property type="entry name" value="TadE"/>
    <property type="match status" value="1"/>
</dbReference>
<dbReference type="Proteomes" id="UP000676079">
    <property type="component" value="Chromosome"/>
</dbReference>
<sequence length="125" mass="12838">MELLLLAPVLVAALLLMVIAGRQVSASLIVQEAAYTAARTASLQNSAAAAPEGARRAAARELRDRGVVCEPFSTAVDTSDFAPAGSVGVRVSCTVTVVDLGGWGGSRVVRSEAVSPVDPHREALP</sequence>
<gene>
    <name evidence="2" type="ORF">KGD84_30060</name>
</gene>
<name>A0ABX8BYS6_9ACTN</name>
<evidence type="ECO:0000313" key="3">
    <source>
        <dbReference type="Proteomes" id="UP000676079"/>
    </source>
</evidence>
<organism evidence="2 3">
    <name type="scientific">Nocardiopsis changdeensis</name>
    <dbReference type="NCBI Taxonomy" id="2831969"/>
    <lineage>
        <taxon>Bacteria</taxon>
        <taxon>Bacillati</taxon>
        <taxon>Actinomycetota</taxon>
        <taxon>Actinomycetes</taxon>
        <taxon>Streptosporangiales</taxon>
        <taxon>Nocardiopsidaceae</taxon>
        <taxon>Nocardiopsis</taxon>
    </lineage>
</organism>
<dbReference type="InterPro" id="IPR012495">
    <property type="entry name" value="TadE-like_dom"/>
</dbReference>
<feature type="domain" description="TadE-like" evidence="1">
    <location>
        <begin position="2"/>
        <end position="39"/>
    </location>
</feature>